<proteinExistence type="predicted"/>
<sequence length="193" mass="19516">MMRTLAAELAGRLANLHGTHALELGNVARIKDLVVDDGITIGGDGCVEENAAGNGRGGGHVDLGEASVGVKPDVEETGGETRRGRAGVERVGYENARGIDGGQESGDAAEDGERSAAKGHHGDGGGGWGDDGSGEWIIIIESRGDSMADDGWAVDAAAAMAMMDEAKNKARVASVVGRRGGSLSSGSAGWFAM</sequence>
<accession>A0ACC1QD94</accession>
<comment type="caution">
    <text evidence="1">The sequence shown here is derived from an EMBL/GenBank/DDBJ whole genome shotgun (WGS) entry which is preliminary data.</text>
</comment>
<reference evidence="1" key="1">
    <citation type="submission" date="2022-07" db="EMBL/GenBank/DDBJ databases">
        <title>Genome Sequence of Lecanicillium saksenae.</title>
        <authorList>
            <person name="Buettner E."/>
        </authorList>
    </citation>
    <scope>NUCLEOTIDE SEQUENCE</scope>
    <source>
        <strain evidence="1">VT-O1</strain>
    </source>
</reference>
<dbReference type="Proteomes" id="UP001148737">
    <property type="component" value="Unassembled WGS sequence"/>
</dbReference>
<dbReference type="EMBL" id="JANAKD010003220">
    <property type="protein sequence ID" value="KAJ3472344.1"/>
    <property type="molecule type" value="Genomic_DNA"/>
</dbReference>
<protein>
    <submittedName>
        <fullName evidence="1">Uncharacterized protein</fullName>
    </submittedName>
</protein>
<keyword evidence="2" id="KW-1185">Reference proteome</keyword>
<evidence type="ECO:0000313" key="2">
    <source>
        <dbReference type="Proteomes" id="UP001148737"/>
    </source>
</evidence>
<gene>
    <name evidence="1" type="ORF">NLG97_g11068</name>
</gene>
<organism evidence="1 2">
    <name type="scientific">Lecanicillium saksenae</name>
    <dbReference type="NCBI Taxonomy" id="468837"/>
    <lineage>
        <taxon>Eukaryota</taxon>
        <taxon>Fungi</taxon>
        <taxon>Dikarya</taxon>
        <taxon>Ascomycota</taxon>
        <taxon>Pezizomycotina</taxon>
        <taxon>Sordariomycetes</taxon>
        <taxon>Hypocreomycetidae</taxon>
        <taxon>Hypocreales</taxon>
        <taxon>Cordycipitaceae</taxon>
        <taxon>Lecanicillium</taxon>
    </lineage>
</organism>
<evidence type="ECO:0000313" key="1">
    <source>
        <dbReference type="EMBL" id="KAJ3472344.1"/>
    </source>
</evidence>
<name>A0ACC1QD94_9HYPO</name>